<dbReference type="InterPro" id="IPR001763">
    <property type="entry name" value="Rhodanese-like_dom"/>
</dbReference>
<keyword evidence="5" id="KW-0560">Oxidoreductase</keyword>
<organism evidence="8 9">
    <name type="scientific">Desulfonauticus submarinus</name>
    <dbReference type="NCBI Taxonomy" id="206665"/>
    <lineage>
        <taxon>Bacteria</taxon>
        <taxon>Pseudomonadati</taxon>
        <taxon>Thermodesulfobacteriota</taxon>
        <taxon>Desulfovibrionia</taxon>
        <taxon>Desulfovibrionales</taxon>
        <taxon>Desulfonauticaceae</taxon>
        <taxon>Desulfonauticus</taxon>
    </lineage>
</organism>
<dbReference type="PROSITE" id="PS50206">
    <property type="entry name" value="RHODANESE_3"/>
    <property type="match status" value="1"/>
</dbReference>
<dbReference type="RefSeq" id="WP_092064370.1">
    <property type="nucleotide sequence ID" value="NZ_FNIN01000003.1"/>
</dbReference>
<dbReference type="Pfam" id="PF02852">
    <property type="entry name" value="Pyr_redox_dim"/>
    <property type="match status" value="1"/>
</dbReference>
<evidence type="ECO:0000259" key="7">
    <source>
        <dbReference type="PROSITE" id="PS50206"/>
    </source>
</evidence>
<accession>A0A1H0CQI4</accession>
<dbReference type="PRINTS" id="PR00411">
    <property type="entry name" value="PNDRDTASEI"/>
</dbReference>
<evidence type="ECO:0000256" key="4">
    <source>
        <dbReference type="ARBA" id="ARBA00022827"/>
    </source>
</evidence>
<dbReference type="PANTHER" id="PTHR43429">
    <property type="entry name" value="PYRIDINE NUCLEOTIDE-DISULFIDE OXIDOREDUCTASE DOMAIN-CONTAINING"/>
    <property type="match status" value="1"/>
</dbReference>
<evidence type="ECO:0000256" key="2">
    <source>
        <dbReference type="ARBA" id="ARBA00009130"/>
    </source>
</evidence>
<keyword evidence="9" id="KW-1185">Reference proteome</keyword>
<dbReference type="SUPFAM" id="SSF52821">
    <property type="entry name" value="Rhodanese/Cell cycle control phosphatase"/>
    <property type="match status" value="1"/>
</dbReference>
<dbReference type="SUPFAM" id="SSF51905">
    <property type="entry name" value="FAD/NAD(P)-binding domain"/>
    <property type="match status" value="1"/>
</dbReference>
<dbReference type="SUPFAM" id="SSF55424">
    <property type="entry name" value="FAD/NAD-linked reductases, dimerisation (C-terminal) domain"/>
    <property type="match status" value="1"/>
</dbReference>
<gene>
    <name evidence="8" type="ORF">SAMN04488516_103144</name>
</gene>
<dbReference type="InterPro" id="IPR036873">
    <property type="entry name" value="Rhodanese-like_dom_sf"/>
</dbReference>
<dbReference type="PANTHER" id="PTHR43429:SF1">
    <property type="entry name" value="NAD(P)H SULFUR OXIDOREDUCTASE (COA-DEPENDENT)"/>
    <property type="match status" value="1"/>
</dbReference>
<dbReference type="Gene3D" id="3.40.250.10">
    <property type="entry name" value="Rhodanese-like domain"/>
    <property type="match status" value="1"/>
</dbReference>
<sequence>MQKVVIIGGVALGPKAACRFKRLEPESEVTILEQGEFISYGGCGIPFYISGEVSDHLELQSTSFHVVRDVSFFKEAKDVNVLTKIKALKIDRENKRVKALNLKTNKEISFEYDKLVLATGSKPRRLGLKGENLNNVFYVKGLEDAILIRQNITKGVNKAVVIGAGFIGLEIAEALTDLWGIETSIIECQNQILPGFLSPELAQVASHHLKEQGVNLYTQEQVKEIRGNQQVEKVITNKRELEADIVIVAPGVVPNSELAQQAGLETTAWGGIIVNEFLQTSDPNIYAGGDVIALKNLITGEYGYFPLGSLANRQGRIIGSNLAGERKKFKGAVGSFILKLFDLAIAGSGITLNKAIALGKKAKSGIAIQFDKAHFYPEKDLTLLELVVDEPSKKILGIQGISSNGDSLKARIDAVASILSFGPTLEDISNLEICYSPPFAAAMDIINVIANVTENIVEQKNIGALPKEFFDFVKVALTSKDKIVLDCRGQDNAKEWLKKYPQIWLNIPTEELRKRIHEVPKDKEIMLVCNTGARSYEAQLILRQNNITNTKNVIAGMGFLTRYGLKI</sequence>
<feature type="domain" description="Rhodanese" evidence="7">
    <location>
        <begin position="478"/>
        <end position="561"/>
    </location>
</feature>
<dbReference type="Pfam" id="PF07992">
    <property type="entry name" value="Pyr_redox_2"/>
    <property type="match status" value="1"/>
</dbReference>
<dbReference type="SMART" id="SM00450">
    <property type="entry name" value="RHOD"/>
    <property type="match status" value="1"/>
</dbReference>
<evidence type="ECO:0000313" key="9">
    <source>
        <dbReference type="Proteomes" id="UP000199602"/>
    </source>
</evidence>
<evidence type="ECO:0000256" key="6">
    <source>
        <dbReference type="ARBA" id="ARBA00023284"/>
    </source>
</evidence>
<dbReference type="InterPro" id="IPR036188">
    <property type="entry name" value="FAD/NAD-bd_sf"/>
</dbReference>
<dbReference type="Proteomes" id="UP000199602">
    <property type="component" value="Unassembled WGS sequence"/>
</dbReference>
<keyword evidence="4" id="KW-0274">FAD</keyword>
<evidence type="ECO:0000313" key="8">
    <source>
        <dbReference type="EMBL" id="SDN60149.1"/>
    </source>
</evidence>
<dbReference type="InterPro" id="IPR023753">
    <property type="entry name" value="FAD/NAD-binding_dom"/>
</dbReference>
<name>A0A1H0CQI4_9BACT</name>
<dbReference type="STRING" id="206665.SAMN04488516_103144"/>
<protein>
    <submittedName>
        <fullName evidence="8">NADPH-dependent 2,4-dienoyl-CoA reductase, sulfur reductase</fullName>
    </submittedName>
</protein>
<evidence type="ECO:0000256" key="3">
    <source>
        <dbReference type="ARBA" id="ARBA00022630"/>
    </source>
</evidence>
<keyword evidence="3" id="KW-0285">Flavoprotein</keyword>
<reference evidence="8 9" key="1">
    <citation type="submission" date="2016-10" db="EMBL/GenBank/DDBJ databases">
        <authorList>
            <person name="de Groot N.N."/>
        </authorList>
    </citation>
    <scope>NUCLEOTIDE SEQUENCE [LARGE SCALE GENOMIC DNA]</scope>
    <source>
        <strain evidence="8 9">DSM 15269</strain>
    </source>
</reference>
<dbReference type="InterPro" id="IPR004099">
    <property type="entry name" value="Pyr_nucl-diS_OxRdtase_dimer"/>
</dbReference>
<dbReference type="InterPro" id="IPR050260">
    <property type="entry name" value="FAD-bd_OxRdtase"/>
</dbReference>
<comment type="cofactor">
    <cofactor evidence="1">
        <name>FAD</name>
        <dbReference type="ChEBI" id="CHEBI:57692"/>
    </cofactor>
</comment>
<dbReference type="EMBL" id="FNIN01000003">
    <property type="protein sequence ID" value="SDN60149.1"/>
    <property type="molecule type" value="Genomic_DNA"/>
</dbReference>
<keyword evidence="6" id="KW-0676">Redox-active center</keyword>
<dbReference type="GO" id="GO:0016491">
    <property type="term" value="F:oxidoreductase activity"/>
    <property type="evidence" value="ECO:0007669"/>
    <property type="project" value="UniProtKB-KW"/>
</dbReference>
<dbReference type="InterPro" id="IPR016156">
    <property type="entry name" value="FAD/NAD-linked_Rdtase_dimer_sf"/>
</dbReference>
<evidence type="ECO:0000256" key="1">
    <source>
        <dbReference type="ARBA" id="ARBA00001974"/>
    </source>
</evidence>
<comment type="similarity">
    <text evidence="2">Belongs to the class-III pyridine nucleotide-disulfide oxidoreductase family.</text>
</comment>
<proteinExistence type="inferred from homology"/>
<dbReference type="AlphaFoldDB" id="A0A1H0CQI4"/>
<dbReference type="PRINTS" id="PR00368">
    <property type="entry name" value="FADPNR"/>
</dbReference>
<dbReference type="OrthoDB" id="9769238at2"/>
<evidence type="ECO:0000256" key="5">
    <source>
        <dbReference type="ARBA" id="ARBA00023002"/>
    </source>
</evidence>
<dbReference type="Gene3D" id="3.50.50.60">
    <property type="entry name" value="FAD/NAD(P)-binding domain"/>
    <property type="match status" value="2"/>
</dbReference>